<dbReference type="OrthoDB" id="180075at2"/>
<dbReference type="STRING" id="39060.SAMN05660706_10578"/>
<dbReference type="EMBL" id="FOYM01000005">
    <property type="protein sequence ID" value="SFR00331.1"/>
    <property type="molecule type" value="Genomic_DNA"/>
</dbReference>
<feature type="transmembrane region" description="Helical" evidence="1">
    <location>
        <begin position="330"/>
        <end position="350"/>
    </location>
</feature>
<keyword evidence="1" id="KW-0812">Transmembrane</keyword>
<keyword evidence="1" id="KW-0472">Membrane</keyword>
<dbReference type="RefSeq" id="WP_092482254.1">
    <property type="nucleotide sequence ID" value="NZ_FOYM01000005.1"/>
</dbReference>
<dbReference type="Proteomes" id="UP000199584">
    <property type="component" value="Unassembled WGS sequence"/>
</dbReference>
<evidence type="ECO:0000313" key="2">
    <source>
        <dbReference type="EMBL" id="SFR00331.1"/>
    </source>
</evidence>
<protein>
    <recommendedName>
        <fullName evidence="4">DUF155 domain-containing protein</fullName>
    </recommendedName>
</protein>
<name>A0A1I6D4L7_9FIRM</name>
<gene>
    <name evidence="2" type="ORF">SAMN05660706_10578</name>
</gene>
<keyword evidence="3" id="KW-1185">Reference proteome</keyword>
<proteinExistence type="predicted"/>
<evidence type="ECO:0000256" key="1">
    <source>
        <dbReference type="SAM" id="Phobius"/>
    </source>
</evidence>
<evidence type="ECO:0000313" key="3">
    <source>
        <dbReference type="Proteomes" id="UP000199584"/>
    </source>
</evidence>
<reference evidence="3" key="1">
    <citation type="submission" date="2016-10" db="EMBL/GenBank/DDBJ databases">
        <authorList>
            <person name="Varghese N."/>
            <person name="Submissions S."/>
        </authorList>
    </citation>
    <scope>NUCLEOTIDE SEQUENCE [LARGE SCALE GENOMIC DNA]</scope>
    <source>
        <strain evidence="3">DSM 3669</strain>
    </source>
</reference>
<keyword evidence="1" id="KW-1133">Transmembrane helix</keyword>
<dbReference type="AlphaFoldDB" id="A0A1I6D4L7"/>
<accession>A0A1I6D4L7</accession>
<sequence length="353" mass="40206">MQTTVLLYRLYDVADEINLETVETILSAQSTTSRLRLSRIPPKSIHIQNPPVGVELGGGKVSLGGTDYDVFYSARVYDLGVVSIIMRVGLAPGTGYGEMKRLSLALEQQDDYEKLFRTQLEKLQQVMSPALVKKGLGDVEEDFTVFFFTDWQEDWDPLPLLLGEEGPFSDWVRRETLRNSFSYSPDDLVIITWDSALVYDASGSTDLPDLLEFANSQLLELRYYDGLLTGEMEKMYDDLALVERGSSFQRLRHYRSIMARLMEVVTEVTDITERIHNSIKVTEDIYYARIYSAALGLFRTGVWMESIQRKMAVIQQNYSMLSDEIVTARATWLEVAIVLLITLEIILGLLQVF</sequence>
<organism evidence="2 3">
    <name type="scientific">Desulfoscipio geothermicus DSM 3669</name>
    <dbReference type="NCBI Taxonomy" id="1121426"/>
    <lineage>
        <taxon>Bacteria</taxon>
        <taxon>Bacillati</taxon>
        <taxon>Bacillota</taxon>
        <taxon>Clostridia</taxon>
        <taxon>Eubacteriales</taxon>
        <taxon>Desulfallaceae</taxon>
        <taxon>Desulfoscipio</taxon>
    </lineage>
</organism>
<evidence type="ECO:0008006" key="4">
    <source>
        <dbReference type="Google" id="ProtNLM"/>
    </source>
</evidence>